<dbReference type="RefSeq" id="WP_141272370.1">
    <property type="nucleotide sequence ID" value="NZ_BJLH01000015.1"/>
</dbReference>
<comment type="caution">
    <text evidence="1">The sequence shown here is derived from an EMBL/GenBank/DDBJ whole genome shotgun (WGS) entry which is preliminary data.</text>
</comment>
<reference evidence="1 2" key="1">
    <citation type="submission" date="2019-06" db="EMBL/GenBank/DDBJ databases">
        <title>Whole genome shotgun sequence of Vibrio comitans NBRC 102076.</title>
        <authorList>
            <person name="Hosoyama A."/>
            <person name="Uohara A."/>
            <person name="Ohji S."/>
            <person name="Ichikawa N."/>
        </authorList>
    </citation>
    <scope>NUCLEOTIDE SEQUENCE [LARGE SCALE GENOMIC DNA]</scope>
    <source>
        <strain evidence="1 2">NBRC 102076</strain>
    </source>
</reference>
<dbReference type="SUPFAM" id="SSF53756">
    <property type="entry name" value="UDP-Glycosyltransferase/glycogen phosphorylase"/>
    <property type="match status" value="1"/>
</dbReference>
<gene>
    <name evidence="1" type="ORF">VCO01S_31670</name>
</gene>
<dbReference type="InterPro" id="IPR043148">
    <property type="entry name" value="TagF_C"/>
</dbReference>
<dbReference type="Proteomes" id="UP000318242">
    <property type="component" value="Unassembled WGS sequence"/>
</dbReference>
<name>A0A4Y3ISW1_9VIBR</name>
<evidence type="ECO:0000313" key="2">
    <source>
        <dbReference type="Proteomes" id="UP000318242"/>
    </source>
</evidence>
<protein>
    <recommendedName>
        <fullName evidence="3">UDP-N-acetylglucosamine 2-epimerase domain-containing protein</fullName>
    </recommendedName>
</protein>
<accession>A0A4Y3ISW1</accession>
<keyword evidence="2" id="KW-1185">Reference proteome</keyword>
<organism evidence="1 2">
    <name type="scientific">Vibrio comitans NBRC 102076</name>
    <dbReference type="NCBI Taxonomy" id="1219078"/>
    <lineage>
        <taxon>Bacteria</taxon>
        <taxon>Pseudomonadati</taxon>
        <taxon>Pseudomonadota</taxon>
        <taxon>Gammaproteobacteria</taxon>
        <taxon>Vibrionales</taxon>
        <taxon>Vibrionaceae</taxon>
        <taxon>Vibrio</taxon>
    </lineage>
</organism>
<proteinExistence type="predicted"/>
<evidence type="ECO:0008006" key="3">
    <source>
        <dbReference type="Google" id="ProtNLM"/>
    </source>
</evidence>
<evidence type="ECO:0000313" key="1">
    <source>
        <dbReference type="EMBL" id="GEA61974.1"/>
    </source>
</evidence>
<dbReference type="OrthoDB" id="5868934at2"/>
<sequence>MGKSKKELLLVCYGGGHVKIMAALYLSLREEYDVSILALTTAANYLKERNIPYLTFASFDALLTKEVITNGKLLLNNLVGNNVDNDESVAYLGVSFTEMVEREGSFDLAIDKLNKQGRSCFLPKNALKKILETLAPDLVLTTNVHRAEMAALMSAKELGIPSVCINDNVWIEGGVKKFAVENICDYICVLSDEVKKAIIDSSSFPQNNIIVTGTPVFDNIKRLRKSSRKSDIITVLLADCELPEKNPRFKNATGDPNFEFEVRDALNELGANPEFQVIFRPHPNQVYDYSAYENIRCSTGEEDLHKLLSETDVVVTAISTVGIEGIAIGCGLVSLENTVYSAAGSYEKLGFSTGVTNADQLHVAIVAEVNKPKQLTRNLYEGLSTINITKLIENILSTKSYNEQIHK</sequence>
<dbReference type="EMBL" id="BJLH01000015">
    <property type="protein sequence ID" value="GEA61974.1"/>
    <property type="molecule type" value="Genomic_DNA"/>
</dbReference>
<dbReference type="Gene3D" id="3.40.50.12580">
    <property type="match status" value="1"/>
</dbReference>
<dbReference type="AlphaFoldDB" id="A0A4Y3ISW1"/>